<evidence type="ECO:0000256" key="15">
    <source>
        <dbReference type="SAM" id="Phobius"/>
    </source>
</evidence>
<keyword evidence="18" id="KW-1185">Reference proteome</keyword>
<keyword evidence="8 17" id="KW-0418">Kinase</keyword>
<dbReference type="Proteomes" id="UP000553776">
    <property type="component" value="Unassembled WGS sequence"/>
</dbReference>
<dbReference type="EC" id="2.7.13.3" evidence="3"/>
<dbReference type="InterPro" id="IPR036890">
    <property type="entry name" value="HATPase_C_sf"/>
</dbReference>
<evidence type="ECO:0000256" key="8">
    <source>
        <dbReference type="ARBA" id="ARBA00022777"/>
    </source>
</evidence>
<comment type="catalytic activity">
    <reaction evidence="1">
        <text>ATP + protein L-histidine = ADP + protein N-phospho-L-histidine.</text>
        <dbReference type="EC" id="2.7.13.3"/>
    </reaction>
</comment>
<feature type="transmembrane region" description="Helical" evidence="15">
    <location>
        <begin position="123"/>
        <end position="144"/>
    </location>
</feature>
<dbReference type="AlphaFoldDB" id="A0A841TZF1"/>
<feature type="transmembrane region" description="Helical" evidence="15">
    <location>
        <begin position="246"/>
        <end position="270"/>
    </location>
</feature>
<dbReference type="GO" id="GO:0005524">
    <property type="term" value="F:ATP binding"/>
    <property type="evidence" value="ECO:0007669"/>
    <property type="project" value="UniProtKB-KW"/>
</dbReference>
<reference evidence="17 18" key="1">
    <citation type="submission" date="2020-08" db="EMBL/GenBank/DDBJ databases">
        <title>Cohnella phylogeny.</title>
        <authorList>
            <person name="Dunlap C."/>
        </authorList>
    </citation>
    <scope>NUCLEOTIDE SEQUENCE [LARGE SCALE GENOMIC DNA]</scope>
    <source>
        <strain evidence="17 18">DSM 25239</strain>
    </source>
</reference>
<keyword evidence="11" id="KW-0902">Two-component regulatory system</keyword>
<sequence>MARATRIAAALVCLVGIILFAYAVPTFYVQLRDHCIGQACPAFYDTPPTAEWLAARGWTSAWFAAAYTAVYTLFGLVYIGAGVLILSKKASGLTGQVAAVALVNVGLSFGSLGQGLSVARPELAVPLQLLEGLGFCALYTLFFIFPSGRFAPRWTLYLWLAILVPGVVRTAFPEWIPVPLYQGWSIFWMASLLFVQIYRYRKIMNPVEKQQTKWAVFGMASAMAGLFSITLLFLFANSVLQRSPLLLFAADGVLELSMMLMPVALAFALLKRRLWDIDPIVNRTVVYGALSLFVVAAYVLIVWYLGMILRTSSTWFGSIVAAGVVAVLFAPLKNGLQRKVNRLMYGENDDPLSVLTRLGRSLENPLSPADALDVVVRTLKDALRVPYAGLRLHRNGASFMAAEIGGRSEETWTFPLVHRGEAVGELLVAARSPGEAFTPSDRRFLDVLARHAGAVVQSAQATLDLRQSNEELRDSRERLVLAREEERRRLRRNLHDDLAPRLAALAFTASAGETLLESDPAKTKAILAELQTVIRMTVTDIRRLVHDLRPPALDELGLVGAIRERMNDLNRPLRPDSASGGGGSLVFHLDAPETLPPLPAAVEVAAFRIVTEAIVNVVKHARATECRVRIMCPASGDGLELEVTDDGKGSGGGAARDPIGGPGGIGLQSMRERAEELGGSCRLERRTPAGSRLWAYLPVAEQGGESA</sequence>
<evidence type="ECO:0000313" key="17">
    <source>
        <dbReference type="EMBL" id="MBB6691503.1"/>
    </source>
</evidence>
<feature type="transmembrane region" description="Helical" evidence="15">
    <location>
        <begin position="61"/>
        <end position="85"/>
    </location>
</feature>
<dbReference type="Gene3D" id="3.30.565.10">
    <property type="entry name" value="Histidine kinase-like ATPase, C-terminal domain"/>
    <property type="match status" value="1"/>
</dbReference>
<keyword evidence="7" id="KW-0547">Nucleotide-binding</keyword>
<accession>A0A841TZF1</accession>
<dbReference type="SUPFAM" id="SSF55874">
    <property type="entry name" value="ATPase domain of HSP90 chaperone/DNA topoisomerase II/histidine kinase"/>
    <property type="match status" value="1"/>
</dbReference>
<dbReference type="PROSITE" id="PS50109">
    <property type="entry name" value="HIS_KIN"/>
    <property type="match status" value="1"/>
</dbReference>
<evidence type="ECO:0000256" key="6">
    <source>
        <dbReference type="ARBA" id="ARBA00022692"/>
    </source>
</evidence>
<dbReference type="InterPro" id="IPR003594">
    <property type="entry name" value="HATPase_dom"/>
</dbReference>
<dbReference type="GO" id="GO:0000155">
    <property type="term" value="F:phosphorelay sensor kinase activity"/>
    <property type="evidence" value="ECO:0007669"/>
    <property type="project" value="InterPro"/>
</dbReference>
<dbReference type="GO" id="GO:0046983">
    <property type="term" value="F:protein dimerization activity"/>
    <property type="evidence" value="ECO:0007669"/>
    <property type="project" value="InterPro"/>
</dbReference>
<dbReference type="InterPro" id="IPR050482">
    <property type="entry name" value="Sensor_HK_TwoCompSys"/>
</dbReference>
<evidence type="ECO:0000256" key="7">
    <source>
        <dbReference type="ARBA" id="ARBA00022741"/>
    </source>
</evidence>
<feature type="transmembrane region" description="Helical" evidence="15">
    <location>
        <begin position="178"/>
        <end position="195"/>
    </location>
</feature>
<evidence type="ECO:0000256" key="14">
    <source>
        <dbReference type="SAM" id="MobiDB-lite"/>
    </source>
</evidence>
<dbReference type="PANTHER" id="PTHR24421">
    <property type="entry name" value="NITRATE/NITRITE SENSOR PROTEIN NARX-RELATED"/>
    <property type="match status" value="1"/>
</dbReference>
<keyword evidence="4" id="KW-1003">Cell membrane</keyword>
<dbReference type="InterPro" id="IPR029016">
    <property type="entry name" value="GAF-like_dom_sf"/>
</dbReference>
<dbReference type="InterPro" id="IPR005467">
    <property type="entry name" value="His_kinase_dom"/>
</dbReference>
<organism evidence="17 18">
    <name type="scientific">Cohnella xylanilytica</name>
    <dbReference type="NCBI Taxonomy" id="557555"/>
    <lineage>
        <taxon>Bacteria</taxon>
        <taxon>Bacillati</taxon>
        <taxon>Bacillota</taxon>
        <taxon>Bacilli</taxon>
        <taxon>Bacillales</taxon>
        <taxon>Paenibacillaceae</taxon>
        <taxon>Cohnella</taxon>
    </lineage>
</organism>
<feature type="domain" description="Histidine kinase" evidence="16">
    <location>
        <begin position="493"/>
        <end position="701"/>
    </location>
</feature>
<evidence type="ECO:0000256" key="1">
    <source>
        <dbReference type="ARBA" id="ARBA00000085"/>
    </source>
</evidence>
<protein>
    <recommendedName>
        <fullName evidence="3">histidine kinase</fullName>
        <ecNumber evidence="3">2.7.13.3</ecNumber>
    </recommendedName>
</protein>
<dbReference type="Gene3D" id="1.20.5.1930">
    <property type="match status" value="1"/>
</dbReference>
<feature type="region of interest" description="Disordered" evidence="14">
    <location>
        <begin position="646"/>
        <end position="667"/>
    </location>
</feature>
<proteinExistence type="predicted"/>
<feature type="transmembrane region" description="Helical" evidence="15">
    <location>
        <begin position="285"/>
        <end position="306"/>
    </location>
</feature>
<feature type="transmembrane region" description="Helical" evidence="15">
    <location>
        <begin position="216"/>
        <end position="240"/>
    </location>
</feature>
<dbReference type="InterPro" id="IPR011712">
    <property type="entry name" value="Sig_transdc_His_kin_sub3_dim/P"/>
</dbReference>
<evidence type="ECO:0000256" key="12">
    <source>
        <dbReference type="ARBA" id="ARBA00023136"/>
    </source>
</evidence>
<evidence type="ECO:0000256" key="5">
    <source>
        <dbReference type="ARBA" id="ARBA00022679"/>
    </source>
</evidence>
<feature type="transmembrane region" description="Helical" evidence="15">
    <location>
        <begin position="156"/>
        <end position="172"/>
    </location>
</feature>
<evidence type="ECO:0000259" key="16">
    <source>
        <dbReference type="PROSITE" id="PS50109"/>
    </source>
</evidence>
<comment type="caution">
    <text evidence="17">The sequence shown here is derived from an EMBL/GenBank/DDBJ whole genome shotgun (WGS) entry which is preliminary data.</text>
</comment>
<keyword evidence="12 15" id="KW-0472">Membrane</keyword>
<evidence type="ECO:0000256" key="2">
    <source>
        <dbReference type="ARBA" id="ARBA00004651"/>
    </source>
</evidence>
<evidence type="ECO:0000313" key="18">
    <source>
        <dbReference type="Proteomes" id="UP000553776"/>
    </source>
</evidence>
<dbReference type="PANTHER" id="PTHR24421:SF37">
    <property type="entry name" value="SENSOR HISTIDINE KINASE NARS"/>
    <property type="match status" value="1"/>
</dbReference>
<evidence type="ECO:0000256" key="3">
    <source>
        <dbReference type="ARBA" id="ARBA00012438"/>
    </source>
</evidence>
<keyword evidence="9" id="KW-0067">ATP-binding</keyword>
<dbReference type="GO" id="GO:0005886">
    <property type="term" value="C:plasma membrane"/>
    <property type="evidence" value="ECO:0007669"/>
    <property type="project" value="UniProtKB-SubCell"/>
</dbReference>
<feature type="compositionally biased region" description="Gly residues" evidence="14">
    <location>
        <begin position="649"/>
        <end position="666"/>
    </location>
</feature>
<keyword evidence="10 15" id="KW-1133">Transmembrane helix</keyword>
<dbReference type="RefSeq" id="WP_185135498.1">
    <property type="nucleotide sequence ID" value="NZ_JACJVR010000031.1"/>
</dbReference>
<keyword evidence="6 15" id="KW-0812">Transmembrane</keyword>
<dbReference type="SUPFAM" id="SSF55781">
    <property type="entry name" value="GAF domain-like"/>
    <property type="match status" value="1"/>
</dbReference>
<name>A0A841TZF1_9BACL</name>
<dbReference type="Gene3D" id="3.30.450.40">
    <property type="match status" value="1"/>
</dbReference>
<evidence type="ECO:0000256" key="10">
    <source>
        <dbReference type="ARBA" id="ARBA00022989"/>
    </source>
</evidence>
<evidence type="ECO:0000256" key="9">
    <source>
        <dbReference type="ARBA" id="ARBA00022840"/>
    </source>
</evidence>
<feature type="transmembrane region" description="Helical" evidence="15">
    <location>
        <begin position="312"/>
        <end position="332"/>
    </location>
</feature>
<dbReference type="CDD" id="cd16917">
    <property type="entry name" value="HATPase_UhpB-NarQ-NarX-like"/>
    <property type="match status" value="1"/>
</dbReference>
<evidence type="ECO:0000256" key="11">
    <source>
        <dbReference type="ARBA" id="ARBA00023012"/>
    </source>
</evidence>
<feature type="transmembrane region" description="Helical" evidence="15">
    <location>
        <begin position="97"/>
        <end position="117"/>
    </location>
</feature>
<keyword evidence="5" id="KW-0808">Transferase</keyword>
<keyword evidence="13" id="KW-0175">Coiled coil</keyword>
<gene>
    <name evidence="17" type="ORF">H7B90_08845</name>
</gene>
<dbReference type="Pfam" id="PF02518">
    <property type="entry name" value="HATPase_c"/>
    <property type="match status" value="1"/>
</dbReference>
<dbReference type="EMBL" id="JACJVR010000031">
    <property type="protein sequence ID" value="MBB6691503.1"/>
    <property type="molecule type" value="Genomic_DNA"/>
</dbReference>
<evidence type="ECO:0000256" key="4">
    <source>
        <dbReference type="ARBA" id="ARBA00022475"/>
    </source>
</evidence>
<evidence type="ECO:0000256" key="13">
    <source>
        <dbReference type="SAM" id="Coils"/>
    </source>
</evidence>
<comment type="subcellular location">
    <subcellularLocation>
        <location evidence="2">Cell membrane</location>
        <topology evidence="2">Multi-pass membrane protein</topology>
    </subcellularLocation>
</comment>
<dbReference type="SMART" id="SM00387">
    <property type="entry name" value="HATPase_c"/>
    <property type="match status" value="1"/>
</dbReference>
<feature type="coiled-coil region" evidence="13">
    <location>
        <begin position="458"/>
        <end position="489"/>
    </location>
</feature>
<dbReference type="Pfam" id="PF07730">
    <property type="entry name" value="HisKA_3"/>
    <property type="match status" value="1"/>
</dbReference>